<comment type="caution">
    <text evidence="31">The sequence shown here is derived from an EMBL/GenBank/DDBJ whole genome shotgun (WGS) entry which is preliminary data.</text>
</comment>
<organism evidence="31 32">
    <name type="scientific">Pomacea canaliculata</name>
    <name type="common">Golden apple snail</name>
    <dbReference type="NCBI Taxonomy" id="400727"/>
    <lineage>
        <taxon>Eukaryota</taxon>
        <taxon>Metazoa</taxon>
        <taxon>Spiralia</taxon>
        <taxon>Lophotrochozoa</taxon>
        <taxon>Mollusca</taxon>
        <taxon>Gastropoda</taxon>
        <taxon>Caenogastropoda</taxon>
        <taxon>Architaenioglossa</taxon>
        <taxon>Ampullarioidea</taxon>
        <taxon>Ampullariidae</taxon>
        <taxon>Pomacea</taxon>
    </lineage>
</organism>
<evidence type="ECO:0000256" key="17">
    <source>
        <dbReference type="ARBA" id="ARBA00023292"/>
    </source>
</evidence>
<dbReference type="GO" id="GO:0007423">
    <property type="term" value="P:sensory organ development"/>
    <property type="evidence" value="ECO:0007669"/>
    <property type="project" value="UniProtKB-ARBA"/>
</dbReference>
<keyword evidence="11" id="KW-0297">G-protein coupled receptor</keyword>
<dbReference type="Gene3D" id="2.60.120.200">
    <property type="match status" value="2"/>
</dbReference>
<dbReference type="PANTHER" id="PTHR24026">
    <property type="entry name" value="FAT ATYPICAL CADHERIN-RELATED"/>
    <property type="match status" value="1"/>
</dbReference>
<feature type="domain" description="EGF-like" evidence="25">
    <location>
        <begin position="1846"/>
        <end position="1876"/>
    </location>
</feature>
<evidence type="ECO:0000259" key="30">
    <source>
        <dbReference type="PROSITE" id="PS50268"/>
    </source>
</evidence>
<dbReference type="InterPro" id="IPR008077">
    <property type="entry name" value="GPCR_2_brain_angio_inhib"/>
</dbReference>
<evidence type="ECO:0000256" key="10">
    <source>
        <dbReference type="ARBA" id="ARBA00022989"/>
    </source>
</evidence>
<dbReference type="SUPFAM" id="SSF49899">
    <property type="entry name" value="Concanavalin A-like lectins/glucanases"/>
    <property type="match status" value="2"/>
</dbReference>
<dbReference type="InterPro" id="IPR032471">
    <property type="entry name" value="AGRL2-4_GAIN_subdom_A"/>
</dbReference>
<evidence type="ECO:0000256" key="8">
    <source>
        <dbReference type="ARBA" id="ARBA00022837"/>
    </source>
</evidence>
<reference evidence="31 32" key="1">
    <citation type="submission" date="2018-04" db="EMBL/GenBank/DDBJ databases">
        <title>The genome of golden apple snail Pomacea canaliculata provides insight into stress tolerance and invasive adaptation.</title>
        <authorList>
            <person name="Liu C."/>
            <person name="Liu B."/>
            <person name="Ren Y."/>
            <person name="Zhang Y."/>
            <person name="Wang H."/>
            <person name="Li S."/>
            <person name="Jiang F."/>
            <person name="Yin L."/>
            <person name="Zhang G."/>
            <person name="Qian W."/>
            <person name="Fan W."/>
        </authorList>
    </citation>
    <scope>NUCLEOTIDE SEQUENCE [LARGE SCALE GENOMIC DNA]</scope>
    <source>
        <strain evidence="31">SZHN2017</strain>
        <tissue evidence="31">Muscle</tissue>
    </source>
</reference>
<keyword evidence="10 22" id="KW-1133">Transmembrane helix</keyword>
<feature type="domain" description="EGF-like" evidence="25">
    <location>
        <begin position="1378"/>
        <end position="1414"/>
    </location>
</feature>
<dbReference type="PROSITE" id="PS50025">
    <property type="entry name" value="LAM_G_DOMAIN"/>
    <property type="match status" value="2"/>
</dbReference>
<dbReference type="GO" id="GO:0050793">
    <property type="term" value="P:regulation of developmental process"/>
    <property type="evidence" value="ECO:0007669"/>
    <property type="project" value="UniProtKB-ARBA"/>
</dbReference>
<dbReference type="InterPro" id="IPR013320">
    <property type="entry name" value="ConA-like_dom_sf"/>
</dbReference>
<dbReference type="Pfam" id="PF00053">
    <property type="entry name" value="EGF_laminin"/>
    <property type="match status" value="1"/>
</dbReference>
<comment type="subcellular location">
    <subcellularLocation>
        <location evidence="2">Cell membrane</location>
        <topology evidence="2">Multi-pass membrane protein</topology>
    </subcellularLocation>
    <subcellularLocation>
        <location evidence="1">Membrane</location>
        <topology evidence="1">Single-pass membrane protein</topology>
    </subcellularLocation>
</comment>
<dbReference type="InterPro" id="IPR002126">
    <property type="entry name" value="Cadherin-like_dom"/>
</dbReference>
<dbReference type="PROSITE" id="PS01186">
    <property type="entry name" value="EGF_2"/>
    <property type="match status" value="1"/>
</dbReference>
<evidence type="ECO:0000256" key="20">
    <source>
        <dbReference type="PROSITE-ProRule" id="PRU00460"/>
    </source>
</evidence>
<feature type="domain" description="Laminin G" evidence="24">
    <location>
        <begin position="1462"/>
        <end position="1661"/>
    </location>
</feature>
<dbReference type="FunFam" id="2.60.40.60:FF:000010">
    <property type="entry name" value="Cadherin EGF LAG seven-pass G-type receptor 3"/>
    <property type="match status" value="2"/>
</dbReference>
<feature type="compositionally biased region" description="Basic and acidic residues" evidence="21">
    <location>
        <begin position="2827"/>
        <end position="2848"/>
    </location>
</feature>
<keyword evidence="8 18" id="KW-0106">Calcium</keyword>
<dbReference type="SUPFAM" id="SSF57196">
    <property type="entry name" value="EGF/Laminin"/>
    <property type="match status" value="2"/>
</dbReference>
<feature type="domain" description="Cadherin" evidence="30">
    <location>
        <begin position="582"/>
        <end position="688"/>
    </location>
</feature>
<dbReference type="FunFam" id="2.10.25.10:FF:000011">
    <property type="entry name" value="Cadherin EGF LAG seven-pass G-type receptor"/>
    <property type="match status" value="1"/>
</dbReference>
<dbReference type="EMBL" id="PZQS01000009">
    <property type="protein sequence ID" value="PVD24602.1"/>
    <property type="molecule type" value="Genomic_DNA"/>
</dbReference>
<proteinExistence type="predicted"/>
<dbReference type="Pfam" id="PF16489">
    <property type="entry name" value="GAIN"/>
    <property type="match status" value="1"/>
</dbReference>
<dbReference type="InterPro" id="IPR015919">
    <property type="entry name" value="Cadherin-like_sf"/>
</dbReference>
<dbReference type="SMART" id="SM00181">
    <property type="entry name" value="EGF"/>
    <property type="match status" value="5"/>
</dbReference>
<evidence type="ECO:0000256" key="5">
    <source>
        <dbReference type="ARBA" id="ARBA00022692"/>
    </source>
</evidence>
<dbReference type="SUPFAM" id="SSF57184">
    <property type="entry name" value="Growth factor receptor domain"/>
    <property type="match status" value="1"/>
</dbReference>
<feature type="transmembrane region" description="Helical" evidence="22">
    <location>
        <begin position="2487"/>
        <end position="2508"/>
    </location>
</feature>
<feature type="domain" description="Laminin EGF-like" evidence="26">
    <location>
        <begin position="1972"/>
        <end position="2021"/>
    </location>
</feature>
<evidence type="ECO:0000256" key="18">
    <source>
        <dbReference type="PROSITE-ProRule" id="PRU00043"/>
    </source>
</evidence>
<dbReference type="PROSITE" id="PS00232">
    <property type="entry name" value="CADHERIN_1"/>
    <property type="match status" value="6"/>
</dbReference>
<dbReference type="FunFam" id="2.60.40.60:FF:000020">
    <property type="entry name" value="Dachsous cadherin-related 1b"/>
    <property type="match status" value="3"/>
</dbReference>
<feature type="domain" description="GAIN-B" evidence="27">
    <location>
        <begin position="2214"/>
        <end position="2406"/>
    </location>
</feature>
<dbReference type="Pfam" id="PF00008">
    <property type="entry name" value="EGF"/>
    <property type="match status" value="1"/>
</dbReference>
<keyword evidence="15" id="KW-0325">Glycoprotein</keyword>
<dbReference type="PROSITE" id="PS00010">
    <property type="entry name" value="ASX_HYDROXYL"/>
    <property type="match status" value="1"/>
</dbReference>
<evidence type="ECO:0000259" key="25">
    <source>
        <dbReference type="PROSITE" id="PS50026"/>
    </source>
</evidence>
<dbReference type="PROSITE" id="PS50261">
    <property type="entry name" value="G_PROTEIN_RECEP_F2_4"/>
    <property type="match status" value="1"/>
</dbReference>
<dbReference type="Gene3D" id="2.60.220.50">
    <property type="match status" value="1"/>
</dbReference>
<dbReference type="InterPro" id="IPR020894">
    <property type="entry name" value="Cadherin_CS"/>
</dbReference>
<feature type="transmembrane region" description="Helical" evidence="22">
    <location>
        <begin position="2559"/>
        <end position="2580"/>
    </location>
</feature>
<evidence type="ECO:0000313" key="32">
    <source>
        <dbReference type="Proteomes" id="UP000245119"/>
    </source>
</evidence>
<evidence type="ECO:0000256" key="9">
    <source>
        <dbReference type="ARBA" id="ARBA00022889"/>
    </source>
</evidence>
<feature type="domain" description="Cadherin" evidence="30">
    <location>
        <begin position="689"/>
        <end position="793"/>
    </location>
</feature>
<keyword evidence="3" id="KW-1003">Cell membrane</keyword>
<feature type="transmembrane region" description="Helical" evidence="22">
    <location>
        <begin position="2417"/>
        <end position="2438"/>
    </location>
</feature>
<dbReference type="CDD" id="cd11304">
    <property type="entry name" value="Cadherin_repeat"/>
    <property type="match status" value="9"/>
</dbReference>
<evidence type="ECO:0000256" key="22">
    <source>
        <dbReference type="SAM" id="Phobius"/>
    </source>
</evidence>
<keyword evidence="5 22" id="KW-0812">Transmembrane</keyword>
<evidence type="ECO:0000256" key="12">
    <source>
        <dbReference type="ARBA" id="ARBA00023136"/>
    </source>
</evidence>
<dbReference type="CDD" id="cd15441">
    <property type="entry name" value="7tmB2_CELSR_Adhesion_IV"/>
    <property type="match status" value="1"/>
</dbReference>
<keyword evidence="13 19" id="KW-1015">Disulfide bond</keyword>
<evidence type="ECO:0000256" key="21">
    <source>
        <dbReference type="SAM" id="MobiDB-lite"/>
    </source>
</evidence>
<dbReference type="CDD" id="cd00055">
    <property type="entry name" value="EGF_Lam"/>
    <property type="match status" value="1"/>
</dbReference>
<dbReference type="Gene3D" id="2.60.40.60">
    <property type="entry name" value="Cadherins"/>
    <property type="match status" value="9"/>
</dbReference>
<keyword evidence="12 22" id="KW-0472">Membrane</keyword>
<protein>
    <submittedName>
        <fullName evidence="31">Uncharacterized protein</fullName>
    </submittedName>
</protein>
<dbReference type="PROSITE" id="PS00022">
    <property type="entry name" value="EGF_1"/>
    <property type="match status" value="3"/>
</dbReference>
<dbReference type="InterPro" id="IPR000832">
    <property type="entry name" value="GPCR_2_secretin-like"/>
</dbReference>
<dbReference type="Pfam" id="PF23592">
    <property type="entry name" value="Cadherin_CELSR2_9th"/>
    <property type="match status" value="1"/>
</dbReference>
<dbReference type="SMART" id="SM00179">
    <property type="entry name" value="EGF_CA"/>
    <property type="match status" value="2"/>
</dbReference>
<dbReference type="GO" id="GO:0030182">
    <property type="term" value="P:neuron differentiation"/>
    <property type="evidence" value="ECO:0007669"/>
    <property type="project" value="UniProtKB-ARBA"/>
</dbReference>
<evidence type="ECO:0000256" key="14">
    <source>
        <dbReference type="ARBA" id="ARBA00023170"/>
    </source>
</evidence>
<evidence type="ECO:0000256" key="19">
    <source>
        <dbReference type="PROSITE-ProRule" id="PRU00076"/>
    </source>
</evidence>
<dbReference type="PRINTS" id="PR01694">
    <property type="entry name" value="BAIPRECURSOR"/>
</dbReference>
<keyword evidence="4 19" id="KW-0245">EGF-like domain</keyword>
<feature type="compositionally biased region" description="Basic and acidic residues" evidence="21">
    <location>
        <begin position="2775"/>
        <end position="2785"/>
    </location>
</feature>
<feature type="domain" description="Cadherin" evidence="30">
    <location>
        <begin position="474"/>
        <end position="581"/>
    </location>
</feature>
<dbReference type="InterPro" id="IPR002049">
    <property type="entry name" value="LE_dom"/>
</dbReference>
<dbReference type="FunFam" id="2.60.40.60:FF:000061">
    <property type="entry name" value="FAT atypical cadherin 3"/>
    <property type="match status" value="1"/>
</dbReference>
<dbReference type="InterPro" id="IPR009030">
    <property type="entry name" value="Growth_fac_rcpt_cys_sf"/>
</dbReference>
<feature type="domain" description="G-protein coupled receptors family 2 profile 1" evidence="28">
    <location>
        <begin position="2004"/>
        <end position="2080"/>
    </location>
</feature>
<dbReference type="GO" id="GO:0001736">
    <property type="term" value="P:establishment of planar polarity"/>
    <property type="evidence" value="ECO:0007669"/>
    <property type="project" value="UniProtKB-ARBA"/>
</dbReference>
<dbReference type="Pfam" id="PF02210">
    <property type="entry name" value="Laminin_G_2"/>
    <property type="match status" value="2"/>
</dbReference>
<keyword evidence="14" id="KW-0675">Receptor</keyword>
<dbReference type="GO" id="GO:0007156">
    <property type="term" value="P:homophilic cell adhesion via plasma membrane adhesion molecules"/>
    <property type="evidence" value="ECO:0007669"/>
    <property type="project" value="InterPro"/>
</dbReference>
<feature type="chain" id="PRO_5015700788" evidence="23">
    <location>
        <begin position="31"/>
        <end position="2953"/>
    </location>
</feature>
<dbReference type="InterPro" id="IPR001879">
    <property type="entry name" value="GPCR_2_extracellular_dom"/>
</dbReference>
<dbReference type="OrthoDB" id="26203at2759"/>
<dbReference type="PRINTS" id="PR00205">
    <property type="entry name" value="CADHERIN"/>
</dbReference>
<feature type="transmembrane region" description="Helical" evidence="22">
    <location>
        <begin position="2601"/>
        <end position="2622"/>
    </location>
</feature>
<feature type="domain" description="Cadherin" evidence="30">
    <location>
        <begin position="258"/>
        <end position="365"/>
    </location>
</feature>
<feature type="transmembrane region" description="Helical" evidence="22">
    <location>
        <begin position="2450"/>
        <end position="2467"/>
    </location>
</feature>
<evidence type="ECO:0000256" key="15">
    <source>
        <dbReference type="ARBA" id="ARBA00023180"/>
    </source>
</evidence>
<dbReference type="GO" id="GO:0120036">
    <property type="term" value="P:plasma membrane bounded cell projection organization"/>
    <property type="evidence" value="ECO:0007669"/>
    <property type="project" value="UniProtKB-ARBA"/>
</dbReference>
<name>A0A2T7NTW0_POMCA</name>
<dbReference type="PROSITE" id="PS50268">
    <property type="entry name" value="CADHERIN_2"/>
    <property type="match status" value="8"/>
</dbReference>
<feature type="compositionally biased region" description="Low complexity" evidence="21">
    <location>
        <begin position="2734"/>
        <end position="2751"/>
    </location>
</feature>
<evidence type="ECO:0000259" key="26">
    <source>
        <dbReference type="PROSITE" id="PS50027"/>
    </source>
</evidence>
<dbReference type="FunFam" id="2.60.40.60:FF:000024">
    <property type="entry name" value="FAT atypical cadherin 3"/>
    <property type="match status" value="1"/>
</dbReference>
<dbReference type="GO" id="GO:0051239">
    <property type="term" value="P:regulation of multicellular organismal process"/>
    <property type="evidence" value="ECO:0007669"/>
    <property type="project" value="UniProtKB-ARBA"/>
</dbReference>
<evidence type="ECO:0000256" key="3">
    <source>
        <dbReference type="ARBA" id="ARBA00022475"/>
    </source>
</evidence>
<keyword evidence="9" id="KW-0130">Cell adhesion</keyword>
<dbReference type="GO" id="GO:0007166">
    <property type="term" value="P:cell surface receptor signaling pathway"/>
    <property type="evidence" value="ECO:0007669"/>
    <property type="project" value="InterPro"/>
</dbReference>
<feature type="compositionally biased region" description="Low complexity" evidence="21">
    <location>
        <begin position="2710"/>
        <end position="2719"/>
    </location>
</feature>
<evidence type="ECO:0000256" key="11">
    <source>
        <dbReference type="ARBA" id="ARBA00023040"/>
    </source>
</evidence>
<feature type="compositionally biased region" description="Polar residues" evidence="21">
    <location>
        <begin position="2849"/>
        <end position="2863"/>
    </location>
</feature>
<dbReference type="InterPro" id="IPR000152">
    <property type="entry name" value="EGF-type_Asp/Asn_hydroxyl_site"/>
</dbReference>
<feature type="domain" description="Cadherin" evidence="30">
    <location>
        <begin position="1003"/>
        <end position="1108"/>
    </location>
</feature>
<dbReference type="GO" id="GO:0007157">
    <property type="term" value="P:heterophilic cell-cell adhesion via plasma membrane cell adhesion molecules"/>
    <property type="evidence" value="ECO:0007669"/>
    <property type="project" value="UniProtKB-ARBA"/>
</dbReference>
<feature type="domain" description="Cadherin" evidence="30">
    <location>
        <begin position="366"/>
        <end position="473"/>
    </location>
</feature>
<evidence type="ECO:0000256" key="16">
    <source>
        <dbReference type="ARBA" id="ARBA00023224"/>
    </source>
</evidence>
<evidence type="ECO:0000256" key="4">
    <source>
        <dbReference type="ARBA" id="ARBA00022536"/>
    </source>
</evidence>
<evidence type="ECO:0000256" key="13">
    <source>
        <dbReference type="ARBA" id="ARBA00023157"/>
    </source>
</evidence>
<dbReference type="FunFam" id="2.10.25.10:FF:000255">
    <property type="entry name" value="Sushi, nidogen and EGF-like domains 1"/>
    <property type="match status" value="1"/>
</dbReference>
<feature type="region of interest" description="Disordered" evidence="21">
    <location>
        <begin position="2694"/>
        <end position="2928"/>
    </location>
</feature>
<dbReference type="CDD" id="cd00110">
    <property type="entry name" value="LamG"/>
    <property type="match status" value="2"/>
</dbReference>
<feature type="disulfide bond" evidence="19">
    <location>
        <begin position="1404"/>
        <end position="1413"/>
    </location>
</feature>
<dbReference type="GO" id="GO:0005509">
    <property type="term" value="F:calcium ion binding"/>
    <property type="evidence" value="ECO:0007669"/>
    <property type="project" value="UniProtKB-UniRule"/>
</dbReference>
<dbReference type="STRING" id="400727.A0A2T7NTW0"/>
<feature type="disulfide bond" evidence="20">
    <location>
        <begin position="1993"/>
        <end position="2002"/>
    </location>
</feature>
<feature type="region of interest" description="Disordered" evidence="21">
    <location>
        <begin position="2934"/>
        <end position="2953"/>
    </location>
</feature>
<feature type="domain" description="G-protein coupled receptors family 2 profile 2" evidence="29">
    <location>
        <begin position="2415"/>
        <end position="2652"/>
    </location>
</feature>
<dbReference type="PANTHER" id="PTHR24026:SF51">
    <property type="entry name" value="PROTOCADHERIN-LIKE WING POLARITY PROTEIN STAN"/>
    <property type="match status" value="1"/>
</dbReference>
<dbReference type="SMART" id="SM00282">
    <property type="entry name" value="LamG"/>
    <property type="match status" value="2"/>
</dbReference>
<dbReference type="SMART" id="SM00112">
    <property type="entry name" value="CA"/>
    <property type="match status" value="8"/>
</dbReference>
<evidence type="ECO:0000256" key="1">
    <source>
        <dbReference type="ARBA" id="ARBA00004167"/>
    </source>
</evidence>
<keyword evidence="16" id="KW-0807">Transducer</keyword>
<feature type="signal peptide" evidence="23">
    <location>
        <begin position="1"/>
        <end position="30"/>
    </location>
</feature>
<evidence type="ECO:0000259" key="24">
    <source>
        <dbReference type="PROSITE" id="PS50025"/>
    </source>
</evidence>
<dbReference type="Pfam" id="PF00028">
    <property type="entry name" value="Cadherin"/>
    <property type="match status" value="8"/>
</dbReference>
<feature type="transmembrane region" description="Helical" evidence="22">
    <location>
        <begin position="2628"/>
        <end position="2651"/>
    </location>
</feature>
<keyword evidence="17 20" id="KW-0424">Laminin EGF-like domain</keyword>
<feature type="compositionally biased region" description="Polar residues" evidence="21">
    <location>
        <begin position="2908"/>
        <end position="2925"/>
    </location>
</feature>
<feature type="domain" description="Cadherin" evidence="30">
    <location>
        <begin position="794"/>
        <end position="896"/>
    </location>
</feature>
<dbReference type="SMART" id="SM00180">
    <property type="entry name" value="EGF_Lam"/>
    <property type="match status" value="1"/>
</dbReference>
<dbReference type="SMART" id="SM00008">
    <property type="entry name" value="HormR"/>
    <property type="match status" value="1"/>
</dbReference>
<feature type="disulfide bond" evidence="19">
    <location>
        <begin position="1866"/>
        <end position="1875"/>
    </location>
</feature>
<dbReference type="InterPro" id="IPR000742">
    <property type="entry name" value="EGF"/>
</dbReference>
<dbReference type="Proteomes" id="UP000245119">
    <property type="component" value="Linkage Group LG9"/>
</dbReference>
<feature type="disulfide bond" evidence="20">
    <location>
        <begin position="2005"/>
        <end position="2019"/>
    </location>
</feature>
<dbReference type="CDD" id="cd00054">
    <property type="entry name" value="EGF_CA"/>
    <property type="match status" value="2"/>
</dbReference>
<evidence type="ECO:0000259" key="29">
    <source>
        <dbReference type="PROSITE" id="PS50261"/>
    </source>
</evidence>
<feature type="domain" description="EGF-like" evidence="25">
    <location>
        <begin position="1664"/>
        <end position="1700"/>
    </location>
</feature>
<evidence type="ECO:0000256" key="23">
    <source>
        <dbReference type="SAM" id="SignalP"/>
    </source>
</evidence>
<dbReference type="InterPro" id="IPR001881">
    <property type="entry name" value="EGF-like_Ca-bd_dom"/>
</dbReference>
<evidence type="ECO:0000259" key="28">
    <source>
        <dbReference type="PROSITE" id="PS50227"/>
    </source>
</evidence>
<feature type="disulfide bond" evidence="19">
    <location>
        <begin position="1690"/>
        <end position="1699"/>
    </location>
</feature>
<evidence type="ECO:0000256" key="2">
    <source>
        <dbReference type="ARBA" id="ARBA00004651"/>
    </source>
</evidence>
<feature type="transmembrane region" description="Helical" evidence="22">
    <location>
        <begin position="2520"/>
        <end position="2539"/>
    </location>
</feature>
<dbReference type="PROSITE" id="PS50227">
    <property type="entry name" value="G_PROTEIN_RECEP_F2_3"/>
    <property type="match status" value="1"/>
</dbReference>
<dbReference type="Pfam" id="PF00002">
    <property type="entry name" value="7tm_2"/>
    <property type="match status" value="1"/>
</dbReference>
<dbReference type="Gene3D" id="1.20.1070.10">
    <property type="entry name" value="Rhodopsin 7-helix transmembrane proteins"/>
    <property type="match status" value="1"/>
</dbReference>
<evidence type="ECO:0000259" key="27">
    <source>
        <dbReference type="PROSITE" id="PS50221"/>
    </source>
</evidence>
<dbReference type="InterPro" id="IPR046338">
    <property type="entry name" value="GAIN_dom_sf"/>
</dbReference>
<dbReference type="InterPro" id="IPR017981">
    <property type="entry name" value="GPCR_2-like_7TM"/>
</dbReference>
<dbReference type="InterPro" id="IPR001791">
    <property type="entry name" value="Laminin_G"/>
</dbReference>
<accession>A0A2T7NTW0</accession>
<dbReference type="PROSITE" id="PS50221">
    <property type="entry name" value="GAIN_B"/>
    <property type="match status" value="1"/>
</dbReference>
<evidence type="ECO:0000256" key="6">
    <source>
        <dbReference type="ARBA" id="ARBA00022729"/>
    </source>
</evidence>
<feature type="disulfide bond" evidence="19">
    <location>
        <begin position="1905"/>
        <end position="1914"/>
    </location>
</feature>
<feature type="disulfide bond" evidence="20">
    <location>
        <begin position="1974"/>
        <end position="1991"/>
    </location>
</feature>
<feature type="domain" description="Laminin G" evidence="24">
    <location>
        <begin position="1704"/>
        <end position="1875"/>
    </location>
</feature>
<dbReference type="PROSITE" id="PS50027">
    <property type="entry name" value="EGF_LAM_2"/>
    <property type="match status" value="1"/>
</dbReference>
<dbReference type="PROSITE" id="PS01248">
    <property type="entry name" value="EGF_LAM_1"/>
    <property type="match status" value="1"/>
</dbReference>
<dbReference type="Gene3D" id="2.10.25.10">
    <property type="entry name" value="Laminin"/>
    <property type="match status" value="5"/>
</dbReference>
<keyword evidence="6 23" id="KW-0732">Signal</keyword>
<dbReference type="GO" id="GO:0005886">
    <property type="term" value="C:plasma membrane"/>
    <property type="evidence" value="ECO:0007669"/>
    <property type="project" value="UniProtKB-SubCell"/>
</dbReference>
<feature type="disulfide bond" evidence="20">
    <location>
        <begin position="1972"/>
        <end position="1984"/>
    </location>
</feature>
<feature type="domain" description="EGF-like" evidence="25">
    <location>
        <begin position="1877"/>
        <end position="1915"/>
    </location>
</feature>
<dbReference type="GO" id="GO:0004930">
    <property type="term" value="F:G protein-coupled receptor activity"/>
    <property type="evidence" value="ECO:0007669"/>
    <property type="project" value="UniProtKB-KW"/>
</dbReference>
<dbReference type="PROSITE" id="PS50026">
    <property type="entry name" value="EGF_3"/>
    <property type="match status" value="4"/>
</dbReference>
<evidence type="ECO:0000313" key="31">
    <source>
        <dbReference type="EMBL" id="PVD24602.1"/>
    </source>
</evidence>
<evidence type="ECO:0000256" key="7">
    <source>
        <dbReference type="ARBA" id="ARBA00022737"/>
    </source>
</evidence>
<dbReference type="SUPFAM" id="SSF49313">
    <property type="entry name" value="Cadherin-like"/>
    <property type="match status" value="9"/>
</dbReference>
<dbReference type="FunFam" id="2.60.40.60:FF:000029">
    <property type="entry name" value="Cadherin EGF LAG seven-pass G-type receptor 3"/>
    <property type="match status" value="1"/>
</dbReference>
<dbReference type="Gene3D" id="4.10.1240.10">
    <property type="entry name" value="GPCR, family 2, extracellular hormone receptor domain"/>
    <property type="match status" value="1"/>
</dbReference>
<comment type="caution">
    <text evidence="19">Lacks conserved residue(s) required for the propagation of feature annotation.</text>
</comment>
<dbReference type="PRINTS" id="PR00249">
    <property type="entry name" value="GPCRSECRETIN"/>
</dbReference>
<sequence length="2953" mass="327600">MRKTARRDRTLLEWTFVWMVALQCFSGVEALEAHIHHSDPGGVVLTNASLGSMWSYHLQQASETAQRLVQLDSSTGLVYWRGAVPCSQIKENPLHITLLSRTWHLQLESQRNSTTIPYSVFVHGCSHSHRSWKSRRVKQTVHQLNVSVKVEHSQCIPPSTSLFHVTDFIPQSYQHCMVLVGVPSSAPVRTDHNNLIMSSVEICFVNNTFAVDASLSFMCDSTQMFHVPFQFNIRYGPYSKLNIHRRTRRAANNKPRFSSTEFTANVKEEQPAGIQVITITAADSDSEGAGTITYSMISMRDERSQNMFAINPQTGTINTTKALDREQIKAHYFLIIATDHGVPPESASASVTIIVDDINDHPPVFETNQFHIEVPENRDPGYRVVTVIATDQDALSNAEIRYSIVNPESPNDAFKIDPVKGTISTMTKLDQETRNSYRLLIQAMDQGDIRDRKSATATVDITVSDENDNKPVFSQPSYIVNLREDREPSTTVPILNITATDADTGQNAEIRYQLSGSAHDTEKFSINSVTGAMFLVGPLDYEDTREYRLTVRADDRGVNPQRETANILVQVLDVNDNAPKFIATQYEGLVKENCPVDTSIIQVQAVDSDSGQNKELTYRILSSDSNVTLPLAIDSQTGLIRTRAQIDRETQSVYNFQVIATDNGTPKLSASTSVTISVQDVNDNAPVFQLRSYDAAVSEEATIGQEVIRVLAVDDDEGVNAQVQYSIVSGNDGDAFQMNQNVNGGVITVKRKLDARQQQRYVLSVAANDNGGHRDTVQVFINVSDTNRYDPEFQSTPYQFSVDEDVAIGSSVFKVYALDRDRGENARITYSMTPGNPAFTIDPNTGDIFTRAALDRESSARYMLTVTATDNGKPQRSDTADIDIIIKDVNDNKPEFTEHVYNGEISEDALSLEKVLQISAVDRDEGANGDVSYTFEGGNDGNGDFVIDETQGIIRVAKHLDRERIASYHLVAIAHDRGTPPLSTSVEIFIKIDDVNDNHPQFESDVINVYIDENSPIGSTVAQITATDPDEGQNAVVEYSFDGGPDVDSFQLAERMGDPAIIKTMIPLDYESDKKKYEVVLRAASGTQFSTAKVFINVRDVNDNPPILKDFSIIYNNFGGSFPTSAIGRIPAFDPDVSDQELLSYQILSGNDASLLHLNTSSGQITLDPRLNSDVPRNGTFLISVSDGLNVVKATCRLSVRLVTPEMLQDSVTIRLDRMTQTAFLSSLLKFFADALASIFRTDSANIFIINIEDDTDVAPAQILNVSVSVRKGSISVQGRTQDVFYPPEYLREYIYLYRTLLANLSALQVLPFDDNLCLREPCANFAVCLSTVNSGQAKPFISSDTVMFRPIHPNNGYKCECPHGFAGMMLATDCDTEVDLCYSMPCANGGTCIPHESGYVCQCTQDFQGPNCMVNLTSKFDAVSCPQDFCKLPSVCVPLIKGGFRCSGCPDSDNFDEFCRLRTRSFKNGSYLTFPSLKKRNGFTIHLRFATLERNGLLLYNGRFNEMHDFIGLEILDSQVIFSFSLGENISRVSTYIPGGVSTGEWFPVTIQYHQRNATLTVGSGCDTNIAILYGDRLGNYSCAARVTHSLPDRCDNPIESCHRLVDLTGPLQLGGLPWAPHTGQVSQKDFIGCISDVYIDNELLDLNSSIVNILTDVGCPYKETHCQSSPCTFAGKCQEGWITFTCDCPEMRGGKDCSQEIERSRQLKGNGYLTYDKILQSVVNYPWYNGIAFRTRANSGALMQVILNIGQVRLQIVNGYIQYTYKENTLIMDSIKVNDGLWHYVEARWYPGRMEILLDYGQRQKSLGLTVSVSGSEVQLVYVGGLREANGPITENFEGCVKCSPNPCGPGTCQDLWGDYECQCPPGTIKPRCENVCSMYNPCENWAECKHPSVGESTYTCECGVRQSGRYCEQMSPLTCPAAWWGDPICGPCNCDQSRGFESNCDKKNGTCKCKELHYQPSGEDKCYPCDCYPEGSVNQSCHPYTGQCSCQEGVIGRRCDQCDSIFAEINLKTHKCQVMSYDKCPRSYARGIWWDPIDFGEMAIQDCPSGSSGSAKRKCTEEKSWLEADLFNCTSDNFTRLTQQLDDFKNGIISPYIADLAIELLKNATNTTYPLYGGDIVMTLEFIREVLDYENQQTGLGLVSQQYRDFVQQLVIALSNITSLNNQDFWPRVNEVHNGSANLLQQLEKYLVKIATVMPQAQSSPFEAVSESIVLGADWMSVYNFSGRPMPKYDNNINEGSADDFANIVLPSSLFSDQLYTFSPSGRTQDSKSYFGYAIYHTLGKLIEVNADSSVKVTGRPLTVNGPMFTFVVVEQGQLRSGKLSEPVYVRLKLKDPKNTTNLQCAVWSSNGRKGIWSAADCSVSDTDCQVRSDSDACQEVYITCKCYHLSTYAIIVDLEDGSALRAAVVQVEVFTYTFVSLSLVLLFVAFFILISYKRLQCNWNSIHINLVFVVFISEMAFIIGINRTNPELFCRLVAISLHYFYMAAFSWLYVEVLHIYRLLTEKQTINYGSMKFYYLLGYVIPGIIVGLAVGLNTDGYGNDSFCWLETSQLFIWSFAGPILVIVVLNIITFMLAMEASCREKVAVSDVSSVRLGLLAAILLLLLLSITWVLGLLTVNYGITALGYVHAFFLCIQGTFLFIVYILLAHKVRLCLKSTWYRLQGKKLNLDESLKGTRSSITSRSALAYRNDMSSPEGGHRVNVGISTTSTTSSSSRYGPPRFKGEDFGRSTSSSTSGHGPSSSGYPPNTGIAPYGFNPATGEALPEEEYERESPSKPRGNDSDSDSDASADRNSLDLASSHSSDDDDEFEIGPPWDQQIPKSKAVEKAREQLEKRKKERERERLGNNNTDQQWVDSSQVDVGMDHDPPPTSRPHMSSVPPDVTLPASSERTARKVTIVPPVRSDSLQNNYTSSSNVPSEMATSGRVKVQVLTHNGSLSSDSESSDETNV</sequence>
<dbReference type="InterPro" id="IPR056286">
    <property type="entry name" value="Cadherin_CELSR1-3_9th"/>
</dbReference>
<dbReference type="Gene3D" id="1.25.40.610">
    <property type="match status" value="1"/>
</dbReference>
<dbReference type="InterPro" id="IPR057244">
    <property type="entry name" value="GAIN_B"/>
</dbReference>
<dbReference type="InterPro" id="IPR036445">
    <property type="entry name" value="GPCR_2_extracell_dom_sf"/>
</dbReference>
<keyword evidence="32" id="KW-1185">Reference proteome</keyword>
<keyword evidence="7" id="KW-0677">Repeat</keyword>
<feature type="domain" description="Cadherin" evidence="30">
    <location>
        <begin position="897"/>
        <end position="1002"/>
    </location>
</feature>
<gene>
    <name evidence="31" type="ORF">C0Q70_15086</name>
</gene>